<dbReference type="OrthoDB" id="7698974at2759"/>
<comment type="caution">
    <text evidence="9">The sequence shown here is derived from an EMBL/GenBank/DDBJ whole genome shotgun (WGS) entry which is preliminary data.</text>
</comment>
<keyword evidence="10" id="KW-1185">Reference proteome</keyword>
<keyword evidence="4" id="KW-0255">Endonuclease</keyword>
<dbReference type="GO" id="GO:0016787">
    <property type="term" value="F:hydrolase activity"/>
    <property type="evidence" value="ECO:0007669"/>
    <property type="project" value="UniProtKB-KW"/>
</dbReference>
<dbReference type="EMBL" id="BMAW01082463">
    <property type="protein sequence ID" value="GFU29352.1"/>
    <property type="molecule type" value="Genomic_DNA"/>
</dbReference>
<evidence type="ECO:0000313" key="10">
    <source>
        <dbReference type="Proteomes" id="UP000887013"/>
    </source>
</evidence>
<name>A0A8X6QK23_NEPPI</name>
<dbReference type="PANTHER" id="PTHR37984:SF5">
    <property type="entry name" value="PROTEIN NYNRIN-LIKE"/>
    <property type="match status" value="1"/>
</dbReference>
<evidence type="ECO:0000259" key="7">
    <source>
        <dbReference type="Pfam" id="PF17917"/>
    </source>
</evidence>
<dbReference type="Proteomes" id="UP000887013">
    <property type="component" value="Unassembled WGS sequence"/>
</dbReference>
<proteinExistence type="predicted"/>
<dbReference type="PANTHER" id="PTHR37984">
    <property type="entry name" value="PROTEIN CBG26694"/>
    <property type="match status" value="1"/>
</dbReference>
<protein>
    <submittedName>
        <fullName evidence="9">Integrase catalytic domain-containing protein</fullName>
    </submittedName>
</protein>
<evidence type="ECO:0000313" key="8">
    <source>
        <dbReference type="EMBL" id="GFT10376.1"/>
    </source>
</evidence>
<dbReference type="InterPro" id="IPR041373">
    <property type="entry name" value="RT_RNaseH"/>
</dbReference>
<evidence type="ECO:0000256" key="5">
    <source>
        <dbReference type="ARBA" id="ARBA00022801"/>
    </source>
</evidence>
<accession>A0A8X6QK23</accession>
<evidence type="ECO:0000313" key="9">
    <source>
        <dbReference type="EMBL" id="GFU29352.1"/>
    </source>
</evidence>
<keyword evidence="6" id="KW-0695">RNA-directed DNA polymerase</keyword>
<dbReference type="AlphaFoldDB" id="A0A8X6QK23"/>
<keyword evidence="3" id="KW-0540">Nuclease</keyword>
<dbReference type="Gene3D" id="3.10.20.370">
    <property type="match status" value="1"/>
</dbReference>
<dbReference type="EMBL" id="BMAW01008800">
    <property type="protein sequence ID" value="GFT10376.1"/>
    <property type="molecule type" value="Genomic_DNA"/>
</dbReference>
<keyword evidence="5" id="KW-0378">Hydrolase</keyword>
<gene>
    <name evidence="9" type="ORF">NPIL_1721</name>
    <name evidence="8" type="ORF">NPIL_702461</name>
</gene>
<dbReference type="Pfam" id="PF17917">
    <property type="entry name" value="RT_RNaseH"/>
    <property type="match status" value="1"/>
</dbReference>
<evidence type="ECO:0000256" key="4">
    <source>
        <dbReference type="ARBA" id="ARBA00022759"/>
    </source>
</evidence>
<evidence type="ECO:0000256" key="2">
    <source>
        <dbReference type="ARBA" id="ARBA00022695"/>
    </source>
</evidence>
<keyword evidence="2" id="KW-0548">Nucleotidyltransferase</keyword>
<evidence type="ECO:0000256" key="1">
    <source>
        <dbReference type="ARBA" id="ARBA00022679"/>
    </source>
</evidence>
<dbReference type="InterPro" id="IPR050951">
    <property type="entry name" value="Retrovirus_Pol_polyprotein"/>
</dbReference>
<dbReference type="InterPro" id="IPR043502">
    <property type="entry name" value="DNA/RNA_pol_sf"/>
</dbReference>
<dbReference type="GO" id="GO:0003964">
    <property type="term" value="F:RNA-directed DNA polymerase activity"/>
    <property type="evidence" value="ECO:0007669"/>
    <property type="project" value="UniProtKB-KW"/>
</dbReference>
<evidence type="ECO:0000256" key="6">
    <source>
        <dbReference type="ARBA" id="ARBA00022918"/>
    </source>
</evidence>
<feature type="domain" description="Reverse transcriptase RNase H-like" evidence="7">
    <location>
        <begin position="8"/>
        <end position="95"/>
    </location>
</feature>
<evidence type="ECO:0000256" key="3">
    <source>
        <dbReference type="ARBA" id="ARBA00022722"/>
    </source>
</evidence>
<organism evidence="9 10">
    <name type="scientific">Nephila pilipes</name>
    <name type="common">Giant wood spider</name>
    <name type="synonym">Nephila maculata</name>
    <dbReference type="NCBI Taxonomy" id="299642"/>
    <lineage>
        <taxon>Eukaryota</taxon>
        <taxon>Metazoa</taxon>
        <taxon>Ecdysozoa</taxon>
        <taxon>Arthropoda</taxon>
        <taxon>Chelicerata</taxon>
        <taxon>Arachnida</taxon>
        <taxon>Araneae</taxon>
        <taxon>Araneomorphae</taxon>
        <taxon>Entelegynae</taxon>
        <taxon>Araneoidea</taxon>
        <taxon>Nephilidae</taxon>
        <taxon>Nephila</taxon>
    </lineage>
</organism>
<dbReference type="GO" id="GO:0004519">
    <property type="term" value="F:endonuclease activity"/>
    <property type="evidence" value="ECO:0007669"/>
    <property type="project" value="UniProtKB-KW"/>
</dbReference>
<sequence>MTLAHSKPDAELILHVDASDFVIGGALFQIIDNNPEPLEFSSRKLYQTKENYSSYYRELLASYASIKHFVHMLEARDFQLFTDHKPLTLAFKQRLDKYSPR</sequence>
<keyword evidence="1" id="KW-0808">Transferase</keyword>
<dbReference type="SUPFAM" id="SSF56672">
    <property type="entry name" value="DNA/RNA polymerases"/>
    <property type="match status" value="1"/>
</dbReference>
<reference evidence="9" key="1">
    <citation type="submission" date="2020-08" db="EMBL/GenBank/DDBJ databases">
        <title>Multicomponent nature underlies the extraordinary mechanical properties of spider dragline silk.</title>
        <authorList>
            <person name="Kono N."/>
            <person name="Nakamura H."/>
            <person name="Mori M."/>
            <person name="Yoshida Y."/>
            <person name="Ohtoshi R."/>
            <person name="Malay A.D."/>
            <person name="Moran D.A.P."/>
            <person name="Tomita M."/>
            <person name="Numata K."/>
            <person name="Arakawa K."/>
        </authorList>
    </citation>
    <scope>NUCLEOTIDE SEQUENCE</scope>
</reference>